<reference evidence="2 3" key="2">
    <citation type="submission" date="2024-07" db="EMBL/GenBank/DDBJ databases">
        <authorList>
            <person name="Akdeniz Z."/>
        </authorList>
    </citation>
    <scope>NUCLEOTIDE SEQUENCE [LARGE SCALE GENOMIC DNA]</scope>
</reference>
<reference evidence="1" key="1">
    <citation type="submission" date="2023-06" db="EMBL/GenBank/DDBJ databases">
        <authorList>
            <person name="Kurt Z."/>
        </authorList>
    </citation>
    <scope>NUCLEOTIDE SEQUENCE</scope>
</reference>
<comment type="caution">
    <text evidence="1">The sequence shown here is derived from an EMBL/GenBank/DDBJ whole genome shotgun (WGS) entry which is preliminary data.</text>
</comment>
<evidence type="ECO:0000313" key="3">
    <source>
        <dbReference type="Proteomes" id="UP001642409"/>
    </source>
</evidence>
<protein>
    <submittedName>
        <fullName evidence="2">Hypothetical_protein</fullName>
    </submittedName>
</protein>
<evidence type="ECO:0000313" key="2">
    <source>
        <dbReference type="EMBL" id="CAL6067938.1"/>
    </source>
</evidence>
<name>A0AA86N5T0_9EUKA</name>
<evidence type="ECO:0000313" key="1">
    <source>
        <dbReference type="EMBL" id="CAI9913311.1"/>
    </source>
</evidence>
<dbReference type="EMBL" id="CATOUU010000022">
    <property type="protein sequence ID" value="CAI9913311.1"/>
    <property type="molecule type" value="Genomic_DNA"/>
</dbReference>
<dbReference type="Proteomes" id="UP001642409">
    <property type="component" value="Unassembled WGS sequence"/>
</dbReference>
<organism evidence="1">
    <name type="scientific">Hexamita inflata</name>
    <dbReference type="NCBI Taxonomy" id="28002"/>
    <lineage>
        <taxon>Eukaryota</taxon>
        <taxon>Metamonada</taxon>
        <taxon>Diplomonadida</taxon>
        <taxon>Hexamitidae</taxon>
        <taxon>Hexamitinae</taxon>
        <taxon>Hexamita</taxon>
    </lineage>
</organism>
<proteinExistence type="predicted"/>
<dbReference type="AlphaFoldDB" id="A0AA86N5T0"/>
<sequence length="114" mass="13146">MTILNSLPRCIPSYLALTTKQNNSLNLTPHLLSTQIIIYHFQILNQIIISFLINLSHSLKIQINPSTDQNSQFATTPFKFVTTGNQQRSNSWTSFTILTQVTRSRFLQYRTARM</sequence>
<dbReference type="EMBL" id="CAXDID020000270">
    <property type="protein sequence ID" value="CAL6067938.1"/>
    <property type="molecule type" value="Genomic_DNA"/>
</dbReference>
<accession>A0AA86N5T0</accession>
<keyword evidence="3" id="KW-1185">Reference proteome</keyword>
<gene>
    <name evidence="2" type="ORF">HINF_LOCUS53264</name>
    <name evidence="1" type="ORF">HINF_LOCUS956</name>
</gene>